<organism evidence="5 6">
    <name type="scientific">Methylobacterium nodulans (strain LMG 21967 / CNCM I-2342 / ORS 2060)</name>
    <dbReference type="NCBI Taxonomy" id="460265"/>
    <lineage>
        <taxon>Bacteria</taxon>
        <taxon>Pseudomonadati</taxon>
        <taxon>Pseudomonadota</taxon>
        <taxon>Alphaproteobacteria</taxon>
        <taxon>Hyphomicrobiales</taxon>
        <taxon>Methylobacteriaceae</taxon>
        <taxon>Methylobacterium</taxon>
    </lineage>
</organism>
<gene>
    <name evidence="5" type="ordered locus">Mnod_7238</name>
</gene>
<dbReference type="eggNOG" id="COG2814">
    <property type="taxonomic scope" value="Bacteria"/>
</dbReference>
<feature type="transmembrane region" description="Helical" evidence="4">
    <location>
        <begin position="299"/>
        <end position="327"/>
    </location>
</feature>
<dbReference type="STRING" id="460265.Mnod_7238"/>
<proteinExistence type="predicted"/>
<sequence length="400" mass="40361">MIRAGLVLRLGLSQLVLWGISYYLVGVFGPEIGADLGISPSLTYGGFSVGLLAMGFASPAVGRAIDARGGRAVMSLGSLVVAAGLVGLASCRGLAGYGLSWLVLGLGMRMTLYEAAFAALARIGGPEARGPIAQVTLFGGLASSVLWPVGHALAEAYGWRMALLAYAGLAVATLPLHLAIPDRRHAAETSGERVCARPPLARTPAEARLAGRLYALTAALASVLNAAMSAHMIPILIGLGIGPAAAVWIGTVRGIGQTGSRLGEVLFGRHLSPLALGLAAALLLPAGFAAGFASGAATAAALAFALLYGAGNGLLTIVRGTVPLVLFAPQAYGTLVGRLLAPSFVVSALAPLAFAAVIERFGETAALALSLALSGVVVGASAWLWWRFGRGAPDLAELGG</sequence>
<feature type="transmembrane region" description="Helical" evidence="4">
    <location>
        <begin position="7"/>
        <end position="29"/>
    </location>
</feature>
<feature type="transmembrane region" description="Helical" evidence="4">
    <location>
        <begin position="364"/>
        <end position="386"/>
    </location>
</feature>
<feature type="transmembrane region" description="Helical" evidence="4">
    <location>
        <begin position="41"/>
        <end position="61"/>
    </location>
</feature>
<dbReference type="OrthoDB" id="7200137at2"/>
<dbReference type="Pfam" id="PF07690">
    <property type="entry name" value="MFS_1"/>
    <property type="match status" value="1"/>
</dbReference>
<dbReference type="SUPFAM" id="SSF103473">
    <property type="entry name" value="MFS general substrate transporter"/>
    <property type="match status" value="1"/>
</dbReference>
<dbReference type="EMBL" id="CP001349">
    <property type="protein sequence ID" value="ACL61977.1"/>
    <property type="molecule type" value="Genomic_DNA"/>
</dbReference>
<dbReference type="HOGENOM" id="CLU_001265_59_0_5"/>
<dbReference type="InterPro" id="IPR011701">
    <property type="entry name" value="MFS"/>
</dbReference>
<protein>
    <submittedName>
        <fullName evidence="5">Major facilitator superfamily MFS_1</fullName>
    </submittedName>
</protein>
<dbReference type="KEGG" id="mno:Mnod_7238"/>
<dbReference type="PANTHER" id="PTHR11360:SF308">
    <property type="entry name" value="BLL3089 PROTEIN"/>
    <property type="match status" value="1"/>
</dbReference>
<dbReference type="PANTHER" id="PTHR11360">
    <property type="entry name" value="MONOCARBOXYLATE TRANSPORTER"/>
    <property type="match status" value="1"/>
</dbReference>
<keyword evidence="3 4" id="KW-0472">Membrane</keyword>
<evidence type="ECO:0000256" key="4">
    <source>
        <dbReference type="SAM" id="Phobius"/>
    </source>
</evidence>
<dbReference type="Gene3D" id="1.20.1250.20">
    <property type="entry name" value="MFS general substrate transporter like domains"/>
    <property type="match status" value="1"/>
</dbReference>
<feature type="transmembrane region" description="Helical" evidence="4">
    <location>
        <begin position="161"/>
        <end position="180"/>
    </location>
</feature>
<feature type="transmembrane region" description="Helical" evidence="4">
    <location>
        <begin position="73"/>
        <end position="95"/>
    </location>
</feature>
<evidence type="ECO:0000256" key="1">
    <source>
        <dbReference type="ARBA" id="ARBA00022692"/>
    </source>
</evidence>
<feature type="transmembrane region" description="Helical" evidence="4">
    <location>
        <begin position="233"/>
        <end position="252"/>
    </location>
</feature>
<dbReference type="InterPro" id="IPR036259">
    <property type="entry name" value="MFS_trans_sf"/>
</dbReference>
<dbReference type="AlphaFoldDB" id="B8ILK2"/>
<keyword evidence="2 4" id="KW-1133">Transmembrane helix</keyword>
<dbReference type="RefSeq" id="WP_015933539.1">
    <property type="nucleotide sequence ID" value="NC_011894.1"/>
</dbReference>
<dbReference type="InterPro" id="IPR050327">
    <property type="entry name" value="Proton-linked_MCT"/>
</dbReference>
<reference evidence="5 6" key="1">
    <citation type="submission" date="2009-01" db="EMBL/GenBank/DDBJ databases">
        <title>Complete sequence of chromosome of Methylobacterium nodulans ORS 2060.</title>
        <authorList>
            <consortium name="US DOE Joint Genome Institute"/>
            <person name="Lucas S."/>
            <person name="Copeland A."/>
            <person name="Lapidus A."/>
            <person name="Glavina del Rio T."/>
            <person name="Dalin E."/>
            <person name="Tice H."/>
            <person name="Bruce D."/>
            <person name="Goodwin L."/>
            <person name="Pitluck S."/>
            <person name="Sims D."/>
            <person name="Brettin T."/>
            <person name="Detter J.C."/>
            <person name="Han C."/>
            <person name="Larimer F."/>
            <person name="Land M."/>
            <person name="Hauser L."/>
            <person name="Kyrpides N."/>
            <person name="Ivanova N."/>
            <person name="Marx C.J."/>
            <person name="Richardson P."/>
        </authorList>
    </citation>
    <scope>NUCLEOTIDE SEQUENCE [LARGE SCALE GENOMIC DNA]</scope>
    <source>
        <strain evidence="6">LMG 21967 / CNCM I-2342 / ORS 2060</strain>
    </source>
</reference>
<evidence type="ECO:0000313" key="5">
    <source>
        <dbReference type="EMBL" id="ACL61977.1"/>
    </source>
</evidence>
<feature type="transmembrane region" description="Helical" evidence="4">
    <location>
        <begin position="273"/>
        <end position="293"/>
    </location>
</feature>
<dbReference type="Proteomes" id="UP000008207">
    <property type="component" value="Chromosome"/>
</dbReference>
<dbReference type="GO" id="GO:0022857">
    <property type="term" value="F:transmembrane transporter activity"/>
    <property type="evidence" value="ECO:0007669"/>
    <property type="project" value="InterPro"/>
</dbReference>
<feature type="transmembrane region" description="Helical" evidence="4">
    <location>
        <begin position="339"/>
        <end position="358"/>
    </location>
</feature>
<evidence type="ECO:0000256" key="3">
    <source>
        <dbReference type="ARBA" id="ARBA00023136"/>
    </source>
</evidence>
<keyword evidence="1 4" id="KW-0812">Transmembrane</keyword>
<accession>B8ILK2</accession>
<evidence type="ECO:0000313" key="6">
    <source>
        <dbReference type="Proteomes" id="UP000008207"/>
    </source>
</evidence>
<evidence type="ECO:0000256" key="2">
    <source>
        <dbReference type="ARBA" id="ARBA00022989"/>
    </source>
</evidence>
<keyword evidence="6" id="KW-1185">Reference proteome</keyword>
<name>B8ILK2_METNO</name>